<name>H2Y5X5_CIOSA</name>
<feature type="compositionally biased region" description="Basic and acidic residues" evidence="1">
    <location>
        <begin position="122"/>
        <end position="142"/>
    </location>
</feature>
<feature type="compositionally biased region" description="Basic and acidic residues" evidence="1">
    <location>
        <begin position="239"/>
        <end position="266"/>
    </location>
</feature>
<accession>H2Y5X5</accession>
<reference evidence="2" key="3">
    <citation type="submission" date="2025-09" db="UniProtKB">
        <authorList>
            <consortium name="Ensembl"/>
        </authorList>
    </citation>
    <scope>IDENTIFICATION</scope>
</reference>
<evidence type="ECO:0000313" key="3">
    <source>
        <dbReference type="Proteomes" id="UP000007875"/>
    </source>
</evidence>
<dbReference type="Proteomes" id="UP000007875">
    <property type="component" value="Unassembled WGS sequence"/>
</dbReference>
<sequence>MDYYKPPHKRRHGKSDDFKDESSTRHRNKQRKSESSSKRKSVLSPGHLKGISNQADVMSNIRCKIFSILGHEGGGTTQGKPQSRSPQASSDRDSEESIDEKLNGNTAKKLLGNTGRRITWNNDRKSPENNGRRLSRTDDRKSSRNTYKKSSGNTYRKSTGNMRRRTPSWERSLSPSSDEEIGCCHNDRLVDPPPREWLETKKSKFRDRKSWTSRRDSGNIRLERVIYNNKLNEANQSFDESKLSRYHRSRESTHEVTKPDHVIRDS</sequence>
<keyword evidence="3" id="KW-1185">Reference proteome</keyword>
<dbReference type="HOGENOM" id="CLU_1047793_0_0_1"/>
<feature type="region of interest" description="Disordered" evidence="1">
    <location>
        <begin position="236"/>
        <end position="266"/>
    </location>
</feature>
<reference evidence="2" key="2">
    <citation type="submission" date="2025-08" db="UniProtKB">
        <authorList>
            <consortium name="Ensembl"/>
        </authorList>
    </citation>
    <scope>IDENTIFICATION</scope>
</reference>
<feature type="compositionally biased region" description="Basic and acidic residues" evidence="1">
    <location>
        <begin position="14"/>
        <end position="24"/>
    </location>
</feature>
<protein>
    <submittedName>
        <fullName evidence="2">Uncharacterized protein</fullName>
    </submittedName>
</protein>
<feature type="region of interest" description="Disordered" evidence="1">
    <location>
        <begin position="70"/>
        <end position="187"/>
    </location>
</feature>
<reference evidence="3" key="1">
    <citation type="submission" date="2003-08" db="EMBL/GenBank/DDBJ databases">
        <authorList>
            <person name="Birren B."/>
            <person name="Nusbaum C."/>
            <person name="Abebe A."/>
            <person name="Abouelleil A."/>
            <person name="Adekoya E."/>
            <person name="Ait-zahra M."/>
            <person name="Allen N."/>
            <person name="Allen T."/>
            <person name="An P."/>
            <person name="Anderson M."/>
            <person name="Anderson S."/>
            <person name="Arachchi H."/>
            <person name="Armbruster J."/>
            <person name="Bachantsang P."/>
            <person name="Baldwin J."/>
            <person name="Barry A."/>
            <person name="Bayul T."/>
            <person name="Blitshsteyn B."/>
            <person name="Bloom T."/>
            <person name="Blye J."/>
            <person name="Boguslavskiy L."/>
            <person name="Borowsky M."/>
            <person name="Boukhgalter B."/>
            <person name="Brunache A."/>
            <person name="Butler J."/>
            <person name="Calixte N."/>
            <person name="Calvo S."/>
            <person name="Camarata J."/>
            <person name="Campo K."/>
            <person name="Chang J."/>
            <person name="Cheshatsang Y."/>
            <person name="Citroen M."/>
            <person name="Collymore A."/>
            <person name="Considine T."/>
            <person name="Cook A."/>
            <person name="Cooke P."/>
            <person name="Corum B."/>
            <person name="Cuomo C."/>
            <person name="David R."/>
            <person name="Dawoe T."/>
            <person name="Degray S."/>
            <person name="Dodge S."/>
            <person name="Dooley K."/>
            <person name="Dorje P."/>
            <person name="Dorjee K."/>
            <person name="Dorris L."/>
            <person name="Duffey N."/>
            <person name="Dupes A."/>
            <person name="Elkins T."/>
            <person name="Engels R."/>
            <person name="Erickson J."/>
            <person name="Farina A."/>
            <person name="Faro S."/>
            <person name="Ferreira P."/>
            <person name="Fischer H."/>
            <person name="Fitzgerald M."/>
            <person name="Foley K."/>
            <person name="Gage D."/>
            <person name="Galagan J."/>
            <person name="Gearin G."/>
            <person name="Gnerre S."/>
            <person name="Gnirke A."/>
            <person name="Goyette A."/>
            <person name="Graham J."/>
            <person name="Grandbois E."/>
            <person name="Gyaltsen K."/>
            <person name="Hafez N."/>
            <person name="Hagopian D."/>
            <person name="Hagos B."/>
            <person name="Hall J."/>
            <person name="Hatcher B."/>
            <person name="Heller A."/>
            <person name="Higgins H."/>
            <person name="Honan T."/>
            <person name="Horn A."/>
            <person name="Houde N."/>
            <person name="Hughes L."/>
            <person name="Hulme W."/>
            <person name="Husby E."/>
            <person name="Iliev I."/>
            <person name="Jaffe D."/>
            <person name="Jones C."/>
            <person name="Kamal M."/>
            <person name="Kamat A."/>
            <person name="Kamvysselis M."/>
            <person name="Karlsson E."/>
            <person name="Kells C."/>
            <person name="Kieu A."/>
            <person name="Kisner P."/>
            <person name="Kodira C."/>
            <person name="Kulbokas E."/>
            <person name="Labutti K."/>
            <person name="Lama D."/>
            <person name="Landers T."/>
            <person name="Leger J."/>
            <person name="Levine S."/>
            <person name="Lewis D."/>
            <person name="Lewis T."/>
            <person name="Lindblad-toh K."/>
            <person name="Liu X."/>
            <person name="Lokyitsang T."/>
            <person name="Lokyitsang Y."/>
            <person name="Lucien O."/>
            <person name="Lui A."/>
            <person name="Ma L.J."/>
            <person name="Mabbitt R."/>
            <person name="Macdonald J."/>
            <person name="Maclean C."/>
            <person name="Major J."/>
            <person name="Manning J."/>
            <person name="Marabella R."/>
            <person name="Maru K."/>
            <person name="Matthews C."/>
            <person name="Mauceli E."/>
            <person name="Mccarthy M."/>
            <person name="Mcdonough S."/>
            <person name="Mcghee T."/>
            <person name="Meldrim J."/>
            <person name="Meneus L."/>
            <person name="Mesirov J."/>
            <person name="Mihalev A."/>
            <person name="Mihova T."/>
            <person name="Mikkelsen T."/>
            <person name="Mlenga V."/>
            <person name="Moru K."/>
            <person name="Mozes J."/>
            <person name="Mulrain L."/>
            <person name="Munson G."/>
            <person name="Naylor J."/>
            <person name="Newes C."/>
            <person name="Nguyen C."/>
            <person name="Nguyen N."/>
            <person name="Nguyen T."/>
            <person name="Nicol R."/>
            <person name="Nielsen C."/>
            <person name="Nizzari M."/>
            <person name="Norbu C."/>
            <person name="Norbu N."/>
            <person name="O'donnell P."/>
            <person name="Okoawo O."/>
            <person name="O'leary S."/>
            <person name="Omotosho B."/>
            <person name="O'neill K."/>
            <person name="Osman S."/>
            <person name="Parker S."/>
            <person name="Perrin D."/>
            <person name="Phunkhang P."/>
            <person name="Piqani B."/>
            <person name="Purcell S."/>
            <person name="Rachupka T."/>
            <person name="Ramasamy U."/>
            <person name="Rameau R."/>
            <person name="Ray V."/>
            <person name="Raymond C."/>
            <person name="Retta R."/>
            <person name="Richardson S."/>
            <person name="Rise C."/>
            <person name="Rodriguez J."/>
            <person name="Rogers J."/>
            <person name="Rogov P."/>
            <person name="Rutman M."/>
            <person name="Schupbach R."/>
            <person name="Seaman C."/>
            <person name="Settipalli S."/>
            <person name="Sharpe T."/>
            <person name="Sheridan J."/>
            <person name="Sherpa N."/>
            <person name="Shi J."/>
            <person name="Smirnov S."/>
            <person name="Smith C."/>
            <person name="Sougnez C."/>
            <person name="Spencer B."/>
            <person name="Stalker J."/>
            <person name="Stange-thomann N."/>
            <person name="Stavropoulos S."/>
            <person name="Stetson K."/>
            <person name="Stone C."/>
            <person name="Stone S."/>
            <person name="Stubbs M."/>
            <person name="Talamas J."/>
            <person name="Tchuinga P."/>
            <person name="Tenzing P."/>
            <person name="Tesfaye S."/>
            <person name="Theodore J."/>
            <person name="Thoulutsang Y."/>
            <person name="Topham K."/>
            <person name="Towey S."/>
            <person name="Tsamla T."/>
            <person name="Tsomo N."/>
            <person name="Vallee D."/>
            <person name="Vassiliev H."/>
            <person name="Venkataraman V."/>
            <person name="Vinson J."/>
            <person name="Vo A."/>
            <person name="Wade C."/>
            <person name="Wang S."/>
            <person name="Wangchuk T."/>
            <person name="Wangdi T."/>
            <person name="Whittaker C."/>
            <person name="Wilkinson J."/>
            <person name="Wu Y."/>
            <person name="Wyman D."/>
            <person name="Yadav S."/>
            <person name="Yang S."/>
            <person name="Yang X."/>
            <person name="Yeager S."/>
            <person name="Yee E."/>
            <person name="Young G."/>
            <person name="Zainoun J."/>
            <person name="Zembeck L."/>
            <person name="Zimmer A."/>
            <person name="Zody M."/>
            <person name="Lander E."/>
        </authorList>
    </citation>
    <scope>NUCLEOTIDE SEQUENCE [LARGE SCALE GENOMIC DNA]</scope>
</reference>
<proteinExistence type="predicted"/>
<dbReference type="Ensembl" id="ENSCSAVT00000000731.1">
    <property type="protein sequence ID" value="ENSCSAVP00000000723.1"/>
    <property type="gene ID" value="ENSCSAVG00000000407.1"/>
</dbReference>
<dbReference type="InParanoid" id="H2Y5X5"/>
<feature type="compositionally biased region" description="Polar residues" evidence="1">
    <location>
        <begin position="78"/>
        <end position="88"/>
    </location>
</feature>
<evidence type="ECO:0000256" key="1">
    <source>
        <dbReference type="SAM" id="MobiDB-lite"/>
    </source>
</evidence>
<evidence type="ECO:0000313" key="2">
    <source>
        <dbReference type="Ensembl" id="ENSCSAVP00000000723.1"/>
    </source>
</evidence>
<dbReference type="AlphaFoldDB" id="H2Y5X5"/>
<organism evidence="2 3">
    <name type="scientific">Ciona savignyi</name>
    <name type="common">Pacific transparent sea squirt</name>
    <dbReference type="NCBI Taxonomy" id="51511"/>
    <lineage>
        <taxon>Eukaryota</taxon>
        <taxon>Metazoa</taxon>
        <taxon>Chordata</taxon>
        <taxon>Tunicata</taxon>
        <taxon>Ascidiacea</taxon>
        <taxon>Phlebobranchia</taxon>
        <taxon>Cionidae</taxon>
        <taxon>Ciona</taxon>
    </lineage>
</organism>
<feature type="region of interest" description="Disordered" evidence="1">
    <location>
        <begin position="1"/>
        <end position="56"/>
    </location>
</feature>
<feature type="compositionally biased region" description="Basic residues" evidence="1">
    <location>
        <begin position="1"/>
        <end position="13"/>
    </location>
</feature>
<feature type="compositionally biased region" description="Polar residues" evidence="1">
    <location>
        <begin position="144"/>
        <end position="161"/>
    </location>
</feature>